<feature type="non-terminal residue" evidence="1">
    <location>
        <position position="61"/>
    </location>
</feature>
<organism evidence="1 2">
    <name type="scientific">Nephila pilipes</name>
    <name type="common">Giant wood spider</name>
    <name type="synonym">Nephila maculata</name>
    <dbReference type="NCBI Taxonomy" id="299642"/>
    <lineage>
        <taxon>Eukaryota</taxon>
        <taxon>Metazoa</taxon>
        <taxon>Ecdysozoa</taxon>
        <taxon>Arthropoda</taxon>
        <taxon>Chelicerata</taxon>
        <taxon>Arachnida</taxon>
        <taxon>Araneae</taxon>
        <taxon>Araneomorphae</taxon>
        <taxon>Entelegynae</taxon>
        <taxon>Araneoidea</taxon>
        <taxon>Nephilidae</taxon>
        <taxon>Nephila</taxon>
    </lineage>
</organism>
<dbReference type="AlphaFoldDB" id="A0A8X6PA55"/>
<keyword evidence="2" id="KW-1185">Reference proteome</keyword>
<dbReference type="EMBL" id="BMAW01067496">
    <property type="protein sequence ID" value="GFT60052.1"/>
    <property type="molecule type" value="Genomic_DNA"/>
</dbReference>
<evidence type="ECO:0000313" key="2">
    <source>
        <dbReference type="Proteomes" id="UP000887013"/>
    </source>
</evidence>
<sequence length="61" mass="6803">MLRTEDGGKPKRLAATRTLLVLHLSDSDANVSISAAKRAECVCLRLGRQYLTRSDFRIKSI</sequence>
<protein>
    <submittedName>
        <fullName evidence="1">Uncharacterized protein</fullName>
    </submittedName>
</protein>
<comment type="caution">
    <text evidence="1">The sequence shown here is derived from an EMBL/GenBank/DDBJ whole genome shotgun (WGS) entry which is preliminary data.</text>
</comment>
<gene>
    <name evidence="1" type="ORF">NPIL_110531</name>
</gene>
<name>A0A8X6PA55_NEPPI</name>
<proteinExistence type="predicted"/>
<reference evidence="1" key="1">
    <citation type="submission" date="2020-08" db="EMBL/GenBank/DDBJ databases">
        <title>Multicomponent nature underlies the extraordinary mechanical properties of spider dragline silk.</title>
        <authorList>
            <person name="Kono N."/>
            <person name="Nakamura H."/>
            <person name="Mori M."/>
            <person name="Yoshida Y."/>
            <person name="Ohtoshi R."/>
            <person name="Malay A.D."/>
            <person name="Moran D.A.P."/>
            <person name="Tomita M."/>
            <person name="Numata K."/>
            <person name="Arakawa K."/>
        </authorList>
    </citation>
    <scope>NUCLEOTIDE SEQUENCE</scope>
</reference>
<accession>A0A8X6PA55</accession>
<evidence type="ECO:0000313" key="1">
    <source>
        <dbReference type="EMBL" id="GFT60052.1"/>
    </source>
</evidence>
<dbReference type="Proteomes" id="UP000887013">
    <property type="component" value="Unassembled WGS sequence"/>
</dbReference>